<evidence type="ECO:0000256" key="6">
    <source>
        <dbReference type="ARBA" id="ARBA00023163"/>
    </source>
</evidence>
<dbReference type="InterPro" id="IPR011539">
    <property type="entry name" value="RHD_DNA_bind_dom"/>
</dbReference>
<keyword evidence="6" id="KW-0804">Transcription</keyword>
<reference evidence="10" key="1">
    <citation type="submission" date="2023-05" db="EMBL/GenBank/DDBJ databases">
        <authorList>
            <person name="Stuckert A."/>
        </authorList>
    </citation>
    <scope>NUCLEOTIDE SEQUENCE</scope>
</reference>
<dbReference type="Pfam" id="PF16179">
    <property type="entry name" value="RHD_dimer"/>
    <property type="match status" value="1"/>
</dbReference>
<evidence type="ECO:0000256" key="8">
    <source>
        <dbReference type="SAM" id="MobiDB-lite"/>
    </source>
</evidence>
<evidence type="ECO:0000259" key="9">
    <source>
        <dbReference type="PROSITE" id="PS50254"/>
    </source>
</evidence>
<organism evidence="10 11">
    <name type="scientific">Staurois parvus</name>
    <dbReference type="NCBI Taxonomy" id="386267"/>
    <lineage>
        <taxon>Eukaryota</taxon>
        <taxon>Metazoa</taxon>
        <taxon>Chordata</taxon>
        <taxon>Craniata</taxon>
        <taxon>Vertebrata</taxon>
        <taxon>Euteleostomi</taxon>
        <taxon>Amphibia</taxon>
        <taxon>Batrachia</taxon>
        <taxon>Anura</taxon>
        <taxon>Neobatrachia</taxon>
        <taxon>Ranoidea</taxon>
        <taxon>Ranidae</taxon>
        <taxon>Staurois</taxon>
    </lineage>
</organism>
<dbReference type="PANTHER" id="PTHR24169:SF1">
    <property type="entry name" value="TRANSCRIPTION FACTOR P65"/>
    <property type="match status" value="1"/>
</dbReference>
<dbReference type="Gene3D" id="2.60.40.10">
    <property type="entry name" value="Immunoglobulins"/>
    <property type="match status" value="1"/>
</dbReference>
<dbReference type="InterPro" id="IPR000451">
    <property type="entry name" value="NFkB/Dor"/>
</dbReference>
<evidence type="ECO:0000313" key="11">
    <source>
        <dbReference type="Proteomes" id="UP001162483"/>
    </source>
</evidence>
<dbReference type="CDD" id="cd01177">
    <property type="entry name" value="IPT_NFkappaB"/>
    <property type="match status" value="1"/>
</dbReference>
<evidence type="ECO:0000313" key="10">
    <source>
        <dbReference type="EMBL" id="CAI9564967.1"/>
    </source>
</evidence>
<keyword evidence="4" id="KW-0597">Phosphoprotein</keyword>
<dbReference type="Proteomes" id="UP001162483">
    <property type="component" value="Unassembled WGS sequence"/>
</dbReference>
<feature type="domain" description="RHD" evidence="9">
    <location>
        <begin position="3"/>
        <end position="177"/>
    </location>
</feature>
<dbReference type="SMART" id="SM00429">
    <property type="entry name" value="IPT"/>
    <property type="match status" value="1"/>
</dbReference>
<proteinExistence type="predicted"/>
<dbReference type="SUPFAM" id="SSF49417">
    <property type="entry name" value="p53-like transcription factors"/>
    <property type="match status" value="1"/>
</dbReference>
<dbReference type="Gene3D" id="2.60.40.340">
    <property type="entry name" value="Rel homology domain (RHD), DNA-binding domain"/>
    <property type="match status" value="1"/>
</dbReference>
<keyword evidence="11" id="KW-1185">Reference proteome</keyword>
<dbReference type="PROSITE" id="PS50254">
    <property type="entry name" value="REL_2"/>
    <property type="match status" value="1"/>
</dbReference>
<comment type="caution">
    <text evidence="10">The sequence shown here is derived from an EMBL/GenBank/DDBJ whole genome shotgun (WGS) entry which is preliminary data.</text>
</comment>
<dbReference type="PANTHER" id="PTHR24169">
    <property type="entry name" value="NUCLEAR FACTOR NF-KAPPA-B PROTEIN"/>
    <property type="match status" value="1"/>
</dbReference>
<keyword evidence="3" id="KW-0963">Cytoplasm</keyword>
<dbReference type="InterPro" id="IPR032397">
    <property type="entry name" value="RHD_dimer"/>
</dbReference>
<evidence type="ECO:0000256" key="7">
    <source>
        <dbReference type="ARBA" id="ARBA00023242"/>
    </source>
</evidence>
<dbReference type="InterPro" id="IPR037059">
    <property type="entry name" value="RHD_DNA_bind_dom_sf"/>
</dbReference>
<name>A0ABN9D024_9NEOB</name>
<protein>
    <recommendedName>
        <fullName evidence="9">RHD domain-containing protein</fullName>
    </recommendedName>
</protein>
<feature type="region of interest" description="Disordered" evidence="8">
    <location>
        <begin position="433"/>
        <end position="459"/>
    </location>
</feature>
<keyword evidence="7" id="KW-0539">Nucleus</keyword>
<evidence type="ECO:0000256" key="2">
    <source>
        <dbReference type="ARBA" id="ARBA00004496"/>
    </source>
</evidence>
<accession>A0ABN9D024</accession>
<dbReference type="PROSITE" id="PS01204">
    <property type="entry name" value="REL_1"/>
    <property type="match status" value="1"/>
</dbReference>
<dbReference type="SUPFAM" id="SSF81296">
    <property type="entry name" value="E set domains"/>
    <property type="match status" value="1"/>
</dbReference>
<dbReference type="InterPro" id="IPR030492">
    <property type="entry name" value="RHD_CS"/>
</dbReference>
<sequence length="519" mass="57805">MPPSVPYVEIIEQPKQRGMRFRYKCEGRSAGSIPGERSTDTTKTHPTIKVHNYQGPARIRISLVTKDAPHKPHPHELVGKDCKDGYYEADLSLDRNIHSFQNLGIQCVKKREVEEAIAQRVRTNNNPFNVPIEDLKSDFDLNTVCLCFQVYIRDPNGGLLPLQFVVSHPIYDNRAPNTAELKICRVNKNSGSCLGGDEIFLLCDKVQKDIEVVFAVGNWEARGSFSQADVHRQVAIVFKTPPYHDPGIRQPVKVQMQLRRPSDKEVSEPMEFQYLPDEVDFHHIEEKRKRTLESFKQIVKRNPFAGNETKHQRRIAIPTRSIPKPEPAPTPILQSSQMSVPILSSVTSYVVKPDVGDSMSTLLSTVNINDFASIGFSPMPLVQQPPPPPTEERIDLDYPSFTDDANLDLVNMLQNDPDSHCGSLSSIDNSDFGQLLSQSQSSGSLSQALHEPGPNSSTLMAYPESIARLMASGSTEGAGGEESSERLDSTLMNGIFDMQQGESLTSIIDIDFSSFLGMK</sequence>
<dbReference type="InterPro" id="IPR013783">
    <property type="entry name" value="Ig-like_fold"/>
</dbReference>
<gene>
    <name evidence="10" type="ORF">SPARVUS_LOCUS6008280</name>
</gene>
<feature type="compositionally biased region" description="Low complexity" evidence="8">
    <location>
        <begin position="433"/>
        <end position="447"/>
    </location>
</feature>
<dbReference type="InterPro" id="IPR002909">
    <property type="entry name" value="IPT_dom"/>
</dbReference>
<comment type="subcellular location">
    <subcellularLocation>
        <location evidence="2">Cytoplasm</location>
    </subcellularLocation>
    <subcellularLocation>
        <location evidence="1">Nucleus</location>
    </subcellularLocation>
</comment>
<dbReference type="CDD" id="cd07885">
    <property type="entry name" value="RHD-n_RelA"/>
    <property type="match status" value="1"/>
</dbReference>
<dbReference type="Pfam" id="PF00554">
    <property type="entry name" value="RHD_DNA_bind"/>
    <property type="match status" value="1"/>
</dbReference>
<evidence type="ECO:0000256" key="5">
    <source>
        <dbReference type="ARBA" id="ARBA00023015"/>
    </source>
</evidence>
<dbReference type="EMBL" id="CATNWA010013348">
    <property type="protein sequence ID" value="CAI9564967.1"/>
    <property type="molecule type" value="Genomic_DNA"/>
</dbReference>
<evidence type="ECO:0000256" key="1">
    <source>
        <dbReference type="ARBA" id="ARBA00004123"/>
    </source>
</evidence>
<evidence type="ECO:0000256" key="3">
    <source>
        <dbReference type="ARBA" id="ARBA00022490"/>
    </source>
</evidence>
<dbReference type="InterPro" id="IPR030495">
    <property type="entry name" value="RelA_RHD_N"/>
</dbReference>
<dbReference type="InterPro" id="IPR008967">
    <property type="entry name" value="p53-like_TF_DNA-bd_sf"/>
</dbReference>
<evidence type="ECO:0000256" key="4">
    <source>
        <dbReference type="ARBA" id="ARBA00022553"/>
    </source>
</evidence>
<dbReference type="InterPro" id="IPR014756">
    <property type="entry name" value="Ig_E-set"/>
</dbReference>
<dbReference type="InterPro" id="IPR033926">
    <property type="entry name" value="IPT_NFkappaB"/>
</dbReference>
<keyword evidence="5" id="KW-0805">Transcription regulation</keyword>
<dbReference type="PRINTS" id="PR00057">
    <property type="entry name" value="NFKBTNSCPFCT"/>
</dbReference>